<keyword evidence="2 8" id="KW-0963">Cytoplasm</keyword>
<keyword evidence="4 8" id="KW-0808">Transferase</keyword>
<feature type="site" description="Important for substrate specificity" evidence="8">
    <location>
        <position position="192"/>
    </location>
</feature>
<keyword evidence="5 8" id="KW-0486">Methionine biosynthesis</keyword>
<dbReference type="GO" id="GO:0005737">
    <property type="term" value="C:cytoplasm"/>
    <property type="evidence" value="ECO:0007669"/>
    <property type="project" value="UniProtKB-SubCell"/>
</dbReference>
<evidence type="ECO:0000313" key="10">
    <source>
        <dbReference type="EMBL" id="CZR01075.1"/>
    </source>
</evidence>
<feature type="binding site" evidence="8">
    <location>
        <position position="249"/>
    </location>
    <ligand>
        <name>substrate</name>
    </ligand>
</feature>
<evidence type="ECO:0000256" key="1">
    <source>
        <dbReference type="ARBA" id="ARBA00004496"/>
    </source>
</evidence>
<organism evidence="10 11">
    <name type="scientific">Trichococcus palustris</name>
    <dbReference type="NCBI Taxonomy" id="140314"/>
    <lineage>
        <taxon>Bacteria</taxon>
        <taxon>Bacillati</taxon>
        <taxon>Bacillota</taxon>
        <taxon>Bacilli</taxon>
        <taxon>Lactobacillales</taxon>
        <taxon>Carnobacteriaceae</taxon>
        <taxon>Trichococcus</taxon>
    </lineage>
</organism>
<keyword evidence="6 8" id="KW-0012">Acyltransferase</keyword>
<comment type="catalytic activity">
    <reaction evidence="7 8">
        <text>L-homoserine + acetyl-CoA = O-acetyl-L-homoserine + CoA</text>
        <dbReference type="Rhea" id="RHEA:13701"/>
        <dbReference type="ChEBI" id="CHEBI:57287"/>
        <dbReference type="ChEBI" id="CHEBI:57288"/>
        <dbReference type="ChEBI" id="CHEBI:57476"/>
        <dbReference type="ChEBI" id="CHEBI:57716"/>
        <dbReference type="EC" id="2.3.1.31"/>
    </reaction>
</comment>
<dbReference type="InterPro" id="IPR029062">
    <property type="entry name" value="Class_I_gatase-like"/>
</dbReference>
<dbReference type="InterPro" id="IPR033752">
    <property type="entry name" value="MetA_family"/>
</dbReference>
<evidence type="ECO:0000256" key="9">
    <source>
        <dbReference type="PIRSR" id="PIRSR000450-1"/>
    </source>
</evidence>
<keyword evidence="11" id="KW-1185">Reference proteome</keyword>
<dbReference type="GO" id="GO:0019281">
    <property type="term" value="P:L-methionine biosynthetic process from homoserine via O-succinyl-L-homoserine and cystathionine"/>
    <property type="evidence" value="ECO:0007669"/>
    <property type="project" value="InterPro"/>
</dbReference>
<comment type="pathway">
    <text evidence="8">Amino-acid biosynthesis; L-methionine biosynthesis via de novo pathway; O-acetyl-L-homoserine from L-homoserine: step 1/1.</text>
</comment>
<dbReference type="OrthoDB" id="9772423at2"/>
<dbReference type="PANTHER" id="PTHR20919:SF0">
    <property type="entry name" value="HOMOSERINE O-SUCCINYLTRANSFERASE"/>
    <property type="match status" value="1"/>
</dbReference>
<dbReference type="GO" id="GO:0008899">
    <property type="term" value="F:homoserine O-succinyltransferase activity"/>
    <property type="evidence" value="ECO:0007669"/>
    <property type="project" value="UniProtKB-UniRule"/>
</dbReference>
<dbReference type="SUPFAM" id="SSF52317">
    <property type="entry name" value="Class I glutamine amidotransferase-like"/>
    <property type="match status" value="1"/>
</dbReference>
<dbReference type="UniPathway" id="UPA00051">
    <property type="reaction ID" value="UER00074"/>
</dbReference>
<evidence type="ECO:0000256" key="6">
    <source>
        <dbReference type="ARBA" id="ARBA00023315"/>
    </source>
</evidence>
<evidence type="ECO:0000256" key="2">
    <source>
        <dbReference type="ARBA" id="ARBA00022490"/>
    </source>
</evidence>
<reference evidence="10 11" key="1">
    <citation type="submission" date="2016-02" db="EMBL/GenBank/DDBJ databases">
        <authorList>
            <person name="Wen L."/>
            <person name="He K."/>
            <person name="Yang H."/>
        </authorList>
    </citation>
    <scope>NUCLEOTIDE SEQUENCE [LARGE SCALE GENOMIC DNA]</scope>
    <source>
        <strain evidence="10">Trichococcus palustris</strain>
    </source>
</reference>
<sequence>MPIKVSKHLPAIKELAKENIFVMDETRAITQDIRPLQIIIVNLMPTKEATETQFIRLLSNTSLQVEITLLRMESYDAKNISQQHLDYFYRTFSDIKDKYFDGMIITGAPVENLPFEEVDYWDELVAIMEWSTSHVFSTLHICWGAQAGLYHHYQIGKYPLPEKLFGVFKHSISDSKTMLLRGFDDEFYMPHSRHTDVKEADIEACKDLEILATSEEAGVCIVRSRDNRFVFVTGHAEYDHDTLDKEYKRDLALNKPINLPVNYYPNDDPTQKPVVRWRAHANILCVNWLNYFVYQETPYDLKRIEELRQKLNDN</sequence>
<dbReference type="PANTHER" id="PTHR20919">
    <property type="entry name" value="HOMOSERINE O-SUCCINYLTRANSFERASE"/>
    <property type="match status" value="1"/>
</dbReference>
<feature type="active site" description="Proton acceptor" evidence="8">
    <location>
        <position position="235"/>
    </location>
</feature>
<comment type="function">
    <text evidence="8">Transfers an acetyl group from acetyl-CoA to L-homoserine, forming acetyl-L-homoserine.</text>
</comment>
<dbReference type="PIRSF" id="PIRSF000450">
    <property type="entry name" value="H_ser_succinyltr"/>
    <property type="match status" value="1"/>
</dbReference>
<comment type="subcellular location">
    <subcellularLocation>
        <location evidence="1 8">Cytoplasm</location>
    </subcellularLocation>
</comment>
<dbReference type="Pfam" id="PF04204">
    <property type="entry name" value="HTS"/>
    <property type="match status" value="1"/>
</dbReference>
<evidence type="ECO:0000256" key="3">
    <source>
        <dbReference type="ARBA" id="ARBA00022605"/>
    </source>
</evidence>
<dbReference type="EC" id="2.3.1.31" evidence="8"/>
<evidence type="ECO:0000256" key="4">
    <source>
        <dbReference type="ARBA" id="ARBA00022679"/>
    </source>
</evidence>
<dbReference type="RefSeq" id="WP_087034106.1">
    <property type="nucleotide sequence ID" value="NZ_FJNE01000010.1"/>
</dbReference>
<evidence type="ECO:0000256" key="5">
    <source>
        <dbReference type="ARBA" id="ARBA00023167"/>
    </source>
</evidence>
<dbReference type="EMBL" id="FJNE01000010">
    <property type="protein sequence ID" value="CZR01075.1"/>
    <property type="molecule type" value="Genomic_DNA"/>
</dbReference>
<feature type="site" description="Important for acyl-CoA specificity" evidence="8">
    <location>
        <position position="111"/>
    </location>
</feature>
<dbReference type="AlphaFoldDB" id="A0A143YXV7"/>
<evidence type="ECO:0000313" key="11">
    <source>
        <dbReference type="Proteomes" id="UP000242754"/>
    </source>
</evidence>
<comment type="similarity">
    <text evidence="8">Belongs to the MetA family.</text>
</comment>
<dbReference type="InterPro" id="IPR005697">
    <property type="entry name" value="HST_MetA"/>
</dbReference>
<proteinExistence type="inferred from homology"/>
<feature type="binding site" evidence="8">
    <location>
        <position position="192"/>
    </location>
    <ligand>
        <name>substrate</name>
    </ligand>
</feature>
<evidence type="ECO:0000256" key="8">
    <source>
        <dbReference type="HAMAP-Rule" id="MF_00295"/>
    </source>
</evidence>
<dbReference type="STRING" id="140314.SAMN04488076_11754"/>
<dbReference type="Proteomes" id="UP000242754">
    <property type="component" value="Unassembled WGS sequence"/>
</dbReference>
<gene>
    <name evidence="8" type="primary">metAA</name>
    <name evidence="10" type="ORF">Tpal_2597</name>
</gene>
<evidence type="ECO:0000256" key="7">
    <source>
        <dbReference type="ARBA" id="ARBA00049043"/>
    </source>
</evidence>
<accession>A0A143YXV7</accession>
<dbReference type="Gene3D" id="3.40.50.880">
    <property type="match status" value="1"/>
</dbReference>
<dbReference type="FunFam" id="3.40.50.880:FF:000004">
    <property type="entry name" value="Homoserine O-succinyltransferase"/>
    <property type="match status" value="1"/>
</dbReference>
<feature type="active site" description="Acyl-thioester intermediate" evidence="8 9">
    <location>
        <position position="142"/>
    </location>
</feature>
<keyword evidence="3 8" id="KW-0028">Amino-acid biosynthesis</keyword>
<name>A0A143YXV7_9LACT</name>
<comment type="caution">
    <text evidence="8">Lacks conserved residue(s) required for the propagation of feature annotation.</text>
</comment>
<protein>
    <recommendedName>
        <fullName evidence="8">Homoserine O-acetyltransferase</fullName>
        <shortName evidence="8">HAT</shortName>
        <ecNumber evidence="8">2.3.1.31</ecNumber>
    </recommendedName>
    <alternativeName>
        <fullName evidence="8">Homoserine transacetylase</fullName>
        <shortName evidence="8">HTA</shortName>
    </alternativeName>
</protein>
<dbReference type="NCBIfam" id="TIGR01001">
    <property type="entry name" value="metA"/>
    <property type="match status" value="1"/>
</dbReference>
<feature type="active site" evidence="8">
    <location>
        <position position="237"/>
    </location>
</feature>
<feature type="binding site" evidence="8">
    <location>
        <position position="163"/>
    </location>
    <ligand>
        <name>substrate</name>
    </ligand>
</feature>
<dbReference type="HAMAP" id="MF_00295">
    <property type="entry name" value="MetA_acyltransf"/>
    <property type="match status" value="1"/>
</dbReference>
<dbReference type="GO" id="GO:0004414">
    <property type="term" value="F:homoserine O-acetyltransferase activity"/>
    <property type="evidence" value="ECO:0007669"/>
    <property type="project" value="UniProtKB-EC"/>
</dbReference>
<dbReference type="CDD" id="cd03131">
    <property type="entry name" value="GATase1_HTS"/>
    <property type="match status" value="1"/>
</dbReference>